<organism evidence="3 4">
    <name type="scientific">Chytriomyces confervae</name>
    <dbReference type="NCBI Taxonomy" id="246404"/>
    <lineage>
        <taxon>Eukaryota</taxon>
        <taxon>Fungi</taxon>
        <taxon>Fungi incertae sedis</taxon>
        <taxon>Chytridiomycota</taxon>
        <taxon>Chytridiomycota incertae sedis</taxon>
        <taxon>Chytridiomycetes</taxon>
        <taxon>Chytridiales</taxon>
        <taxon>Chytriomycetaceae</taxon>
        <taxon>Chytriomyces</taxon>
    </lineage>
</organism>
<dbReference type="InterPro" id="IPR009688">
    <property type="entry name" value="FAM210A/B-like_dom"/>
</dbReference>
<feature type="transmembrane region" description="Helical" evidence="1">
    <location>
        <begin position="89"/>
        <end position="112"/>
    </location>
</feature>
<sequence>MISLGLSHIHRMAARRLFSIPQSVLRSRPFVNLSRFYAPLPVQRTVAFQPSLLHHRFSIRSFATAAKRDFSERKEPGKMSSMIREYGPLAIGVYFFFSSITFMCCLSSIYFLGVDREMILRWVHNAKVAIGLESAAKAEDTITAAESKSAPVKDNEDTTEGGKKSFFDFLPEVLKTEAVLTLGTNVLLAMVMTKLFFPVKLGLVAVVTPVVARRLRAMGFDMGQRGAYKSAATNVRNTIKERRNQ</sequence>
<dbReference type="PANTHER" id="PTHR21377">
    <property type="entry name" value="PROTEIN FAM210B, MITOCHONDRIAL"/>
    <property type="match status" value="1"/>
</dbReference>
<dbReference type="GO" id="GO:0005739">
    <property type="term" value="C:mitochondrion"/>
    <property type="evidence" value="ECO:0007669"/>
    <property type="project" value="TreeGrafter"/>
</dbReference>
<dbReference type="AlphaFoldDB" id="A0A507EIZ4"/>
<evidence type="ECO:0000313" key="4">
    <source>
        <dbReference type="Proteomes" id="UP000320333"/>
    </source>
</evidence>
<protein>
    <recommendedName>
        <fullName evidence="2">DUF1279 domain-containing protein</fullName>
    </recommendedName>
</protein>
<name>A0A507EIZ4_9FUNG</name>
<keyword evidence="4" id="KW-1185">Reference proteome</keyword>
<feature type="domain" description="DUF1279" evidence="2">
    <location>
        <begin position="78"/>
        <end position="210"/>
    </location>
</feature>
<dbReference type="PANTHER" id="PTHR21377:SF0">
    <property type="entry name" value="PROTEIN FAM210B, MITOCHONDRIAL"/>
    <property type="match status" value="1"/>
</dbReference>
<reference evidence="3 4" key="1">
    <citation type="journal article" date="2019" name="Sci. Rep.">
        <title>Comparative genomics of chytrid fungi reveal insights into the obligate biotrophic and pathogenic lifestyle of Synchytrium endobioticum.</title>
        <authorList>
            <person name="van de Vossenberg B.T.L.H."/>
            <person name="Warris S."/>
            <person name="Nguyen H.D.T."/>
            <person name="van Gent-Pelzer M.P.E."/>
            <person name="Joly D.L."/>
            <person name="van de Geest H.C."/>
            <person name="Bonants P.J.M."/>
            <person name="Smith D.S."/>
            <person name="Levesque C.A."/>
            <person name="van der Lee T.A.J."/>
        </authorList>
    </citation>
    <scope>NUCLEOTIDE SEQUENCE [LARGE SCALE GENOMIC DNA]</scope>
    <source>
        <strain evidence="3 4">CBS 675.73</strain>
    </source>
</reference>
<dbReference type="Proteomes" id="UP000320333">
    <property type="component" value="Unassembled WGS sequence"/>
</dbReference>
<keyword evidence="1" id="KW-1133">Transmembrane helix</keyword>
<comment type="caution">
    <text evidence="3">The sequence shown here is derived from an EMBL/GenBank/DDBJ whole genome shotgun (WGS) entry which is preliminary data.</text>
</comment>
<dbReference type="EMBL" id="QEAP01000583">
    <property type="protein sequence ID" value="TPX63781.1"/>
    <property type="molecule type" value="Genomic_DNA"/>
</dbReference>
<keyword evidence="1" id="KW-0812">Transmembrane</keyword>
<proteinExistence type="predicted"/>
<evidence type="ECO:0000259" key="2">
    <source>
        <dbReference type="Pfam" id="PF06916"/>
    </source>
</evidence>
<evidence type="ECO:0000313" key="3">
    <source>
        <dbReference type="EMBL" id="TPX63781.1"/>
    </source>
</evidence>
<evidence type="ECO:0000256" key="1">
    <source>
        <dbReference type="SAM" id="Phobius"/>
    </source>
</evidence>
<keyword evidence="1" id="KW-0472">Membrane</keyword>
<dbReference type="InterPro" id="IPR045866">
    <property type="entry name" value="FAM210A/B-like"/>
</dbReference>
<dbReference type="OrthoDB" id="10253744at2759"/>
<accession>A0A507EIZ4</accession>
<dbReference type="Pfam" id="PF06916">
    <property type="entry name" value="FAM210A-B_dom"/>
    <property type="match status" value="1"/>
</dbReference>
<feature type="transmembrane region" description="Helical" evidence="1">
    <location>
        <begin position="195"/>
        <end position="212"/>
    </location>
</feature>
<gene>
    <name evidence="3" type="ORF">CcCBS67573_g08583</name>
</gene>